<dbReference type="EMBL" id="JAVRRJ010000009">
    <property type="protein sequence ID" value="KAK5081516.1"/>
    <property type="molecule type" value="Genomic_DNA"/>
</dbReference>
<proteinExistence type="predicted"/>
<feature type="region of interest" description="Disordered" evidence="3">
    <location>
        <begin position="179"/>
        <end position="204"/>
    </location>
</feature>
<dbReference type="PROSITE" id="PS51186">
    <property type="entry name" value="GNAT"/>
    <property type="match status" value="1"/>
</dbReference>
<feature type="compositionally biased region" description="Basic and acidic residues" evidence="3">
    <location>
        <begin position="185"/>
        <end position="195"/>
    </location>
</feature>
<comment type="caution">
    <text evidence="5">The sequence shown here is derived from an EMBL/GenBank/DDBJ whole genome shotgun (WGS) entry which is preliminary data.</text>
</comment>
<keyword evidence="6" id="KW-1185">Reference proteome</keyword>
<dbReference type="GO" id="GO:0004059">
    <property type="term" value="F:aralkylamine N-acetyltransferase activity"/>
    <property type="evidence" value="ECO:0007669"/>
    <property type="project" value="TreeGrafter"/>
</dbReference>
<feature type="compositionally biased region" description="Basic and acidic residues" evidence="3">
    <location>
        <begin position="42"/>
        <end position="57"/>
    </location>
</feature>
<dbReference type="InterPro" id="IPR051635">
    <property type="entry name" value="SNAT-like"/>
</dbReference>
<dbReference type="SUPFAM" id="SSF55729">
    <property type="entry name" value="Acyl-CoA N-acyltransferases (Nat)"/>
    <property type="match status" value="1"/>
</dbReference>
<dbReference type="PANTHER" id="PTHR10908:SF0">
    <property type="entry name" value="SEROTONIN N-ACETYLTRANSFERASE"/>
    <property type="match status" value="1"/>
</dbReference>
<dbReference type="AlphaFoldDB" id="A0AAN7SU46"/>
<dbReference type="Pfam" id="PF13673">
    <property type="entry name" value="Acetyltransf_10"/>
    <property type="match status" value="1"/>
</dbReference>
<dbReference type="InterPro" id="IPR016181">
    <property type="entry name" value="Acyl_CoA_acyltransferase"/>
</dbReference>
<accession>A0AAN7SU46</accession>
<dbReference type="Proteomes" id="UP001309876">
    <property type="component" value="Unassembled WGS sequence"/>
</dbReference>
<evidence type="ECO:0000256" key="1">
    <source>
        <dbReference type="ARBA" id="ARBA00022679"/>
    </source>
</evidence>
<evidence type="ECO:0000259" key="4">
    <source>
        <dbReference type="PROSITE" id="PS51186"/>
    </source>
</evidence>
<dbReference type="PANTHER" id="PTHR10908">
    <property type="entry name" value="SEROTONIN N-ACETYLTRANSFERASE"/>
    <property type="match status" value="1"/>
</dbReference>
<feature type="region of interest" description="Disordered" evidence="3">
    <location>
        <begin position="1"/>
        <end position="71"/>
    </location>
</feature>
<feature type="compositionally biased region" description="Basic and acidic residues" evidence="3">
    <location>
        <begin position="1"/>
        <end position="30"/>
    </location>
</feature>
<reference evidence="5 6" key="1">
    <citation type="submission" date="2023-08" db="EMBL/GenBank/DDBJ databases">
        <title>Black Yeasts Isolated from many extreme environments.</title>
        <authorList>
            <person name="Coleine C."/>
            <person name="Stajich J.E."/>
            <person name="Selbmann L."/>
        </authorList>
    </citation>
    <scope>NUCLEOTIDE SEQUENCE [LARGE SCALE GENOMIC DNA]</scope>
    <source>
        <strain evidence="5 6">CCFEE 5910</strain>
    </source>
</reference>
<feature type="domain" description="N-acetyltransferase" evidence="4">
    <location>
        <begin position="149"/>
        <end position="289"/>
    </location>
</feature>
<dbReference type="Gene3D" id="3.40.630.30">
    <property type="match status" value="1"/>
</dbReference>
<organism evidence="5 6">
    <name type="scientific">Lithohypha guttulata</name>
    <dbReference type="NCBI Taxonomy" id="1690604"/>
    <lineage>
        <taxon>Eukaryota</taxon>
        <taxon>Fungi</taxon>
        <taxon>Dikarya</taxon>
        <taxon>Ascomycota</taxon>
        <taxon>Pezizomycotina</taxon>
        <taxon>Eurotiomycetes</taxon>
        <taxon>Chaetothyriomycetidae</taxon>
        <taxon>Chaetothyriales</taxon>
        <taxon>Trichomeriaceae</taxon>
        <taxon>Lithohypha</taxon>
    </lineage>
</organism>
<gene>
    <name evidence="5" type="ORF">LTR05_007647</name>
</gene>
<protein>
    <recommendedName>
        <fullName evidence="4">N-acetyltransferase domain-containing protein</fullName>
    </recommendedName>
</protein>
<feature type="compositionally biased region" description="Acidic residues" evidence="3">
    <location>
        <begin position="58"/>
        <end position="68"/>
    </location>
</feature>
<evidence type="ECO:0000313" key="5">
    <source>
        <dbReference type="EMBL" id="KAK5081516.1"/>
    </source>
</evidence>
<feature type="compositionally biased region" description="Low complexity" evidence="3">
    <location>
        <begin position="32"/>
        <end position="41"/>
    </location>
</feature>
<dbReference type="CDD" id="cd04301">
    <property type="entry name" value="NAT_SF"/>
    <property type="match status" value="1"/>
</dbReference>
<name>A0AAN7SU46_9EURO</name>
<evidence type="ECO:0000256" key="3">
    <source>
        <dbReference type="SAM" id="MobiDB-lite"/>
    </source>
</evidence>
<keyword evidence="2" id="KW-0012">Acyltransferase</keyword>
<dbReference type="GO" id="GO:0005737">
    <property type="term" value="C:cytoplasm"/>
    <property type="evidence" value="ECO:0007669"/>
    <property type="project" value="TreeGrafter"/>
</dbReference>
<keyword evidence="1" id="KW-0808">Transferase</keyword>
<evidence type="ECO:0000313" key="6">
    <source>
        <dbReference type="Proteomes" id="UP001309876"/>
    </source>
</evidence>
<dbReference type="InterPro" id="IPR000182">
    <property type="entry name" value="GNAT_dom"/>
</dbReference>
<evidence type="ECO:0000256" key="2">
    <source>
        <dbReference type="ARBA" id="ARBA00023315"/>
    </source>
</evidence>
<sequence>MSSAENKADDNTDSRQQAEDEFETVSHEDAETAANTDNKANANKDDLQLTRFDNDLRDVEDDSDDDEQGMAHHPIFGMLAGRLGQRRRGSSHKYDKLHPENQVLTIANVDECVEVEHDAFPEQERASREKFEYRLSRCPELSLGIFTQPTKAEMEEGSDEKRKLIAIIVATRTQAPSVTDASMDYPKDWKTDKRTLSTSGNKEPLGHQENGATICIHSLAVRSEYQSMGIGSVLLRSYIQRIKDAKIADRLALLAHDEMKKFYGRFGFDDMGPSQCTFGGANWNNMILEFSDLQDD</sequence>